<accession>A0A1R3TBY2</accession>
<dbReference type="GO" id="GO:0016787">
    <property type="term" value="F:hydrolase activity"/>
    <property type="evidence" value="ECO:0007669"/>
    <property type="project" value="UniProtKB-KW"/>
</dbReference>
<dbReference type="InterPro" id="IPR036705">
    <property type="entry name" value="Ribosyl_crysJ1_sf"/>
</dbReference>
<dbReference type="AlphaFoldDB" id="A0A1R3TBY2"/>
<organism evidence="1 2">
    <name type="scientific">Proteiniphilum saccharofermentans</name>
    <dbReference type="NCBI Taxonomy" id="1642647"/>
    <lineage>
        <taxon>Bacteria</taxon>
        <taxon>Pseudomonadati</taxon>
        <taxon>Bacteroidota</taxon>
        <taxon>Bacteroidia</taxon>
        <taxon>Bacteroidales</taxon>
        <taxon>Dysgonomonadaceae</taxon>
        <taxon>Proteiniphilum</taxon>
    </lineage>
</organism>
<dbReference type="EMBL" id="LT605205">
    <property type="protein sequence ID" value="SCD21104.1"/>
    <property type="molecule type" value="Genomic_DNA"/>
</dbReference>
<protein>
    <submittedName>
        <fullName evidence="1">ADP-ribosylglycohydrolase</fullName>
    </submittedName>
</protein>
<dbReference type="SUPFAM" id="SSF101478">
    <property type="entry name" value="ADP-ribosylglycohydrolase"/>
    <property type="match status" value="1"/>
</dbReference>
<dbReference type="PROSITE" id="PS51257">
    <property type="entry name" value="PROKAR_LIPOPROTEIN"/>
    <property type="match status" value="1"/>
</dbReference>
<evidence type="ECO:0000313" key="2">
    <source>
        <dbReference type="Proteomes" id="UP000187464"/>
    </source>
</evidence>
<dbReference type="InterPro" id="IPR005502">
    <property type="entry name" value="Ribosyl_crysJ1"/>
</dbReference>
<keyword evidence="2" id="KW-1185">Reference proteome</keyword>
<reference evidence="1 2" key="1">
    <citation type="submission" date="2016-08" db="EMBL/GenBank/DDBJ databases">
        <authorList>
            <person name="Seilhamer J.J."/>
        </authorList>
    </citation>
    <scope>NUCLEOTIDE SEQUENCE [LARGE SCALE GENOMIC DNA]</scope>
    <source>
        <strain evidence="1">M3/6</strain>
    </source>
</reference>
<dbReference type="RefSeq" id="WP_076932216.1">
    <property type="nucleotide sequence ID" value="NZ_LT605205.1"/>
</dbReference>
<name>A0A1R3TBY2_9BACT</name>
<dbReference type="STRING" id="1642647.PSM36_2299"/>
<evidence type="ECO:0000313" key="1">
    <source>
        <dbReference type="EMBL" id="SCD21104.1"/>
    </source>
</evidence>
<keyword evidence="1" id="KW-0378">Hydrolase</keyword>
<sequence>MKNIFKTAIMWSVLMITLSCNTGHSEKNEVTISKSELLDKIKGGWAGQVIGCTYGGPTEFRWNGTMIDDHIAIPWDDTRMLWYYKNSPGLYDDIYMDLTFVDVFEKHGLDAPDSLHALAFAHAEYPLWHANQAARYNILNGIMPPASGHWKNNPHADDIDFQIEADFAGLMSPGMVNSAAAICDRIGHIMNYGDGFYGGIYVAAMYSLAFVHNDIEFIVEEALKTIPAESEFYQCIADVIKWYKNNPDDWKSAWFEAQKKWTHDKGCPDGVFMPFNIDAKINAAYIVIGLLYGKGDYGATIDISTRCGYDSDCNPANAAGILGTMIGYSNIPDYWMQGIEKVEDMNFQYTEMSLNKVYDIGFRHAAEMIKRNGGIENDDSFIIRYQVPQTVPLETGFEGIYPTERKDISTRLTEQNNEISFGITGCGFVLTGYASAQNNQENNALEADLYIDNNFIETIKMPTLSLVRRHDVAWNYDLSEGEHTITLKTRNIPDGYHINIRELIVYSSKNPGKHVYF</sequence>
<dbReference type="Gene3D" id="1.10.4080.10">
    <property type="entry name" value="ADP-ribosylation/Crystallin J1"/>
    <property type="match status" value="1"/>
</dbReference>
<dbReference type="KEGG" id="psac:PSM36_2299"/>
<dbReference type="Proteomes" id="UP000187464">
    <property type="component" value="Chromosome I"/>
</dbReference>
<gene>
    <name evidence="1" type="ORF">PSM36_2299</name>
</gene>
<dbReference type="Pfam" id="PF03747">
    <property type="entry name" value="ADP_ribosyl_GH"/>
    <property type="match status" value="1"/>
</dbReference>
<proteinExistence type="predicted"/>